<organism evidence="9 10">
    <name type="scientific">Megalurothrips usitatus</name>
    <name type="common">bean blossom thrips</name>
    <dbReference type="NCBI Taxonomy" id="439358"/>
    <lineage>
        <taxon>Eukaryota</taxon>
        <taxon>Metazoa</taxon>
        <taxon>Ecdysozoa</taxon>
        <taxon>Arthropoda</taxon>
        <taxon>Hexapoda</taxon>
        <taxon>Insecta</taxon>
        <taxon>Pterygota</taxon>
        <taxon>Neoptera</taxon>
        <taxon>Paraneoptera</taxon>
        <taxon>Thysanoptera</taxon>
        <taxon>Terebrantia</taxon>
        <taxon>Thripoidea</taxon>
        <taxon>Thripidae</taxon>
        <taxon>Megalurothrips</taxon>
    </lineage>
</organism>
<dbReference type="PANTHER" id="PTHR47642:SF5">
    <property type="entry name" value="ATP-DEPENDENT DNA HELICASE"/>
    <property type="match status" value="1"/>
</dbReference>
<dbReference type="Proteomes" id="UP001075354">
    <property type="component" value="Unassembled WGS sequence"/>
</dbReference>
<proteinExistence type="inferred from homology"/>
<dbReference type="InterPro" id="IPR051055">
    <property type="entry name" value="PIF1_helicase"/>
</dbReference>
<reference evidence="9" key="1">
    <citation type="submission" date="2022-12" db="EMBL/GenBank/DDBJ databases">
        <title>Chromosome-level genome assembly of the bean flower thrips Megalurothrips usitatus.</title>
        <authorList>
            <person name="Ma L."/>
            <person name="Liu Q."/>
            <person name="Li H."/>
            <person name="Cai W."/>
        </authorList>
    </citation>
    <scope>NUCLEOTIDE SEQUENCE</scope>
    <source>
        <strain evidence="9">Cailab_2022a</strain>
    </source>
</reference>
<comment type="similarity">
    <text evidence="5">Belongs to the helicase family.</text>
</comment>
<dbReference type="GO" id="GO:0043139">
    <property type="term" value="F:5'-3' DNA helicase activity"/>
    <property type="evidence" value="ECO:0007669"/>
    <property type="project" value="UniProtKB-EC"/>
</dbReference>
<evidence type="ECO:0000313" key="10">
    <source>
        <dbReference type="Proteomes" id="UP001075354"/>
    </source>
</evidence>
<dbReference type="PANTHER" id="PTHR47642">
    <property type="entry name" value="ATP-DEPENDENT DNA HELICASE"/>
    <property type="match status" value="1"/>
</dbReference>
<comment type="cofactor">
    <cofactor evidence="5">
        <name>Mg(2+)</name>
        <dbReference type="ChEBI" id="CHEBI:18420"/>
    </cofactor>
</comment>
<evidence type="ECO:0000256" key="2">
    <source>
        <dbReference type="ARBA" id="ARBA00022801"/>
    </source>
</evidence>
<evidence type="ECO:0000259" key="8">
    <source>
        <dbReference type="Pfam" id="PF20209"/>
    </source>
</evidence>
<protein>
    <recommendedName>
        <fullName evidence="5">ATP-dependent DNA helicase</fullName>
        <ecNumber evidence="5">5.6.2.3</ecNumber>
    </recommendedName>
</protein>
<comment type="catalytic activity">
    <reaction evidence="5">
        <text>ATP + H2O = ADP + phosphate + H(+)</text>
        <dbReference type="Rhea" id="RHEA:13065"/>
        <dbReference type="ChEBI" id="CHEBI:15377"/>
        <dbReference type="ChEBI" id="CHEBI:15378"/>
        <dbReference type="ChEBI" id="CHEBI:30616"/>
        <dbReference type="ChEBI" id="CHEBI:43474"/>
        <dbReference type="ChEBI" id="CHEBI:456216"/>
        <dbReference type="EC" id="5.6.2.3"/>
    </reaction>
</comment>
<dbReference type="AlphaFoldDB" id="A0AAV7WZ37"/>
<dbReference type="InterPro" id="IPR003840">
    <property type="entry name" value="DNA_helicase_dom"/>
</dbReference>
<evidence type="ECO:0000256" key="1">
    <source>
        <dbReference type="ARBA" id="ARBA00022741"/>
    </source>
</evidence>
<dbReference type="GO" id="GO:0006310">
    <property type="term" value="P:DNA recombination"/>
    <property type="evidence" value="ECO:0007669"/>
    <property type="project" value="UniProtKB-KW"/>
</dbReference>
<dbReference type="InterPro" id="IPR010285">
    <property type="entry name" value="DNA_helicase_pif1-like_DEAD"/>
</dbReference>
<evidence type="ECO:0000259" key="6">
    <source>
        <dbReference type="Pfam" id="PF02689"/>
    </source>
</evidence>
<accession>A0AAV7WZ37</accession>
<gene>
    <name evidence="9" type="ORF">ONE63_011522</name>
</gene>
<keyword evidence="5" id="KW-0234">DNA repair</keyword>
<dbReference type="InterPro" id="IPR027417">
    <property type="entry name" value="P-loop_NTPase"/>
</dbReference>
<dbReference type="Pfam" id="PF20209">
    <property type="entry name" value="DUF6570"/>
    <property type="match status" value="1"/>
</dbReference>
<evidence type="ECO:0000256" key="4">
    <source>
        <dbReference type="ARBA" id="ARBA00022840"/>
    </source>
</evidence>
<dbReference type="SUPFAM" id="SSF52540">
    <property type="entry name" value="P-loop containing nucleoside triphosphate hydrolases"/>
    <property type="match status" value="2"/>
</dbReference>
<keyword evidence="2 5" id="KW-0378">Hydrolase</keyword>
<evidence type="ECO:0000313" key="9">
    <source>
        <dbReference type="EMBL" id="KAJ1518875.1"/>
    </source>
</evidence>
<comment type="caution">
    <text evidence="9">The sequence shown here is derived from an EMBL/GenBank/DDBJ whole genome shotgun (WGS) entry which is preliminary data.</text>
</comment>
<dbReference type="EC" id="5.6.2.3" evidence="5"/>
<dbReference type="GO" id="GO:0000723">
    <property type="term" value="P:telomere maintenance"/>
    <property type="evidence" value="ECO:0007669"/>
    <property type="project" value="InterPro"/>
</dbReference>
<feature type="domain" description="DNA helicase Pif1-like DEAD-box helicase" evidence="7">
    <location>
        <begin position="798"/>
        <end position="996"/>
    </location>
</feature>
<keyword evidence="10" id="KW-1185">Reference proteome</keyword>
<keyword evidence="4 5" id="KW-0067">ATP-binding</keyword>
<feature type="domain" description="DUF6570" evidence="8">
    <location>
        <begin position="32"/>
        <end position="155"/>
    </location>
</feature>
<keyword evidence="5" id="KW-0233">DNA recombination</keyword>
<dbReference type="Gene3D" id="3.40.50.300">
    <property type="entry name" value="P-loop containing nucleotide triphosphate hydrolases"/>
    <property type="match status" value="2"/>
</dbReference>
<sequence>MKEFKVWTCDQCHESSLRNTHTNQKCVHKDLCWQFSNINNMNPGEVPEELQGLTFTEEQLIARVHPMITVFKLKGHQYGYKGNIINFCQDVKSFAKVLPHNINDLSSIINVIRKNKDGDEIQHQVRVAKIRNALMWLKNHNPFYADIEISEENLQLLPENGDITDNLQSVYDDSIDTDSHEDNINLNIEDDDLPDDILPEIHESYVPNLKLPDQEKQIHQHMKWPEYDEEPIDEFHTVGYIACAFPTLFPHGSADLRDHRVKEIKPTAYFKHLMSYHDQRFAKHKTFRFFAYNSLMRWTAISDGNVFIRNEPEFKNMTVLQKKYEVVDFWYRVEYQHRGSPHLHGLFWIKGAPDVTDLDKNIEKRDEVLKYFSNLISAINPDRNCDEPDTHPCKTRYDDIDNFQEDLSQLLNKVQRHSQHNDHCMRVNRKTKKKACRFNFPKSLQETSTLERIDETGEYEFNPQRNDDKLNKYNEYIIQLWRANMDIAPVISKKALVAYLTKYITKGETNSLALDELLNTIITTMDNENRAVTAIRKLFMKSCVERDISAQEVCHTLNGLKLYSAGGRKFNIVNFNSNSWLRLSGDDNDTFGSNFIEKYLKRPPHLENVTLWQAALIYNVPSWTRTAKDNIVRIFPRLKTNISEEFYRQKVLLHIPWRDENAMRKNRSWQDIYMSHNVNLFGDRTNTISLHDTIEDDFEENINTDDDITDEEDMIVSKMGPNKNVPHVGVGRRDIDIQHDWTEGMKKYEKYGCVADFENFIAKAKKNEKANDIQYILPDVNFSHDQHEVISLFDSQIKNILNQACNTIKTVIVQGKAGTGKSLIIKYMKAKLQHDIGENALLLGAPTGMAALLIGGNTIHSLFHIPKKRNEFKPLQGEREKTLCGKFKNVKFLIIDEFSLLGSCTLAMIDARCKQATGNHMEDFGGLHVYFFGDLKQLPPVKDSALYATNHPSLLAKHGKGVFNRIQRAFILSTSHRQNDAVFLDILDRISNGTHTKNDYDYISKRFKHTLPESEKSKFTDAIRLFAKSDDVIEYNLNQLMNAKDTLTGKLTPIARINAKHNCSMAKQGCKIMLRKNLWVHKGLVNGALGKIVDIVYDAEVITPDSTPAILMCEFETYSGPGLIPDTKIIPLQPELTTWTSKSGEKCSRLQFPIALAYACSIHKSQGMTLNKVVINVGDKEFSIGLMYVALSRVRTITNMIIHPFPYSRMEKLKCKGSQETIKLRNAAIQMLSQKSCT</sequence>
<dbReference type="CDD" id="cd18809">
    <property type="entry name" value="SF1_C_RecD"/>
    <property type="match status" value="1"/>
</dbReference>
<dbReference type="GO" id="GO:0006281">
    <property type="term" value="P:DNA repair"/>
    <property type="evidence" value="ECO:0007669"/>
    <property type="project" value="UniProtKB-KW"/>
</dbReference>
<evidence type="ECO:0000256" key="3">
    <source>
        <dbReference type="ARBA" id="ARBA00022806"/>
    </source>
</evidence>
<name>A0AAV7WZ37_9NEOP</name>
<keyword evidence="5" id="KW-0227">DNA damage</keyword>
<dbReference type="Pfam" id="PF05970">
    <property type="entry name" value="PIF1"/>
    <property type="match status" value="1"/>
</dbReference>
<dbReference type="Pfam" id="PF02689">
    <property type="entry name" value="Herpes_Helicase"/>
    <property type="match status" value="1"/>
</dbReference>
<evidence type="ECO:0000259" key="7">
    <source>
        <dbReference type="Pfam" id="PF05970"/>
    </source>
</evidence>
<dbReference type="InterPro" id="IPR046700">
    <property type="entry name" value="DUF6570"/>
</dbReference>
<evidence type="ECO:0000256" key="5">
    <source>
        <dbReference type="RuleBase" id="RU363044"/>
    </source>
</evidence>
<dbReference type="GO" id="GO:0005524">
    <property type="term" value="F:ATP binding"/>
    <property type="evidence" value="ECO:0007669"/>
    <property type="project" value="UniProtKB-KW"/>
</dbReference>
<dbReference type="EMBL" id="JAPTSV010000847">
    <property type="protein sequence ID" value="KAJ1518875.1"/>
    <property type="molecule type" value="Genomic_DNA"/>
</dbReference>
<dbReference type="GO" id="GO:0016787">
    <property type="term" value="F:hydrolase activity"/>
    <property type="evidence" value="ECO:0007669"/>
    <property type="project" value="UniProtKB-KW"/>
</dbReference>
<keyword evidence="3 5" id="KW-0347">Helicase</keyword>
<keyword evidence="1 5" id="KW-0547">Nucleotide-binding</keyword>
<feature type="domain" description="DNA replication helicase" evidence="6">
    <location>
        <begin position="1146"/>
        <end position="1223"/>
    </location>
</feature>